<name>A0A1E7YZW8_9PROT</name>
<comment type="caution">
    <text evidence="1">The sequence shown here is derived from an EMBL/GenBank/DDBJ whole genome shotgun (WGS) entry which is preliminary data.</text>
</comment>
<reference evidence="1 2" key="1">
    <citation type="submission" date="2016-06" db="EMBL/GenBank/DDBJ databases">
        <title>Gene turnover analysis identifies the evolutionary adaptation of the extremophile Acidithiobacillus caldus.</title>
        <authorList>
            <person name="Zhang X."/>
        </authorList>
    </citation>
    <scope>NUCLEOTIDE SEQUENCE [LARGE SCALE GENOMIC DNA]</scope>
    <source>
        <strain evidence="1 2">S1</strain>
    </source>
</reference>
<organism evidence="1 2">
    <name type="scientific">Acidithiobacillus caldus</name>
    <dbReference type="NCBI Taxonomy" id="33059"/>
    <lineage>
        <taxon>Bacteria</taxon>
        <taxon>Pseudomonadati</taxon>
        <taxon>Pseudomonadota</taxon>
        <taxon>Acidithiobacillia</taxon>
        <taxon>Acidithiobacillales</taxon>
        <taxon>Acidithiobacillaceae</taxon>
        <taxon>Acidithiobacillus</taxon>
    </lineage>
</organism>
<protein>
    <submittedName>
        <fullName evidence="1">Uncharacterized protein</fullName>
    </submittedName>
</protein>
<evidence type="ECO:0000313" key="2">
    <source>
        <dbReference type="Proteomes" id="UP000175707"/>
    </source>
</evidence>
<gene>
    <name evidence="1" type="ORF">BAE30_03250</name>
</gene>
<dbReference type="Proteomes" id="UP000175707">
    <property type="component" value="Unassembled WGS sequence"/>
</dbReference>
<evidence type="ECO:0000313" key="1">
    <source>
        <dbReference type="EMBL" id="OFC62014.1"/>
    </source>
</evidence>
<sequence length="87" mass="10573">MMAMNQVRFQFTARYMQNFKQDLGSWWHDYTRRCGNFTLNEIYSEVESEIRVGLSTEHLKDFLNFMSSRGWLVETVAEREYTYRMGH</sequence>
<dbReference type="EMBL" id="LZYH01000299">
    <property type="protein sequence ID" value="OFC62014.1"/>
    <property type="molecule type" value="Genomic_DNA"/>
</dbReference>
<proteinExistence type="predicted"/>
<accession>A0A1E7YZW8</accession>
<dbReference type="AlphaFoldDB" id="A0A1E7YZW8"/>